<dbReference type="PANTHER" id="PTHR43884">
    <property type="entry name" value="ACYL-COA DEHYDROGENASE"/>
    <property type="match status" value="1"/>
</dbReference>
<evidence type="ECO:0000256" key="1">
    <source>
        <dbReference type="ARBA" id="ARBA00023002"/>
    </source>
</evidence>
<organism evidence="4 5">
    <name type="scientific">Agromyces protaetiae</name>
    <dbReference type="NCBI Taxonomy" id="2509455"/>
    <lineage>
        <taxon>Bacteria</taxon>
        <taxon>Bacillati</taxon>
        <taxon>Actinomycetota</taxon>
        <taxon>Actinomycetes</taxon>
        <taxon>Micrococcales</taxon>
        <taxon>Microbacteriaceae</taxon>
        <taxon>Agromyces</taxon>
    </lineage>
</organism>
<dbReference type="EMBL" id="CP035491">
    <property type="protein sequence ID" value="QAY73362.1"/>
    <property type="molecule type" value="Genomic_DNA"/>
</dbReference>
<dbReference type="InterPro" id="IPR046373">
    <property type="entry name" value="Acyl-CoA_Oxase/DH_mid-dom_sf"/>
</dbReference>
<evidence type="ECO:0000313" key="4">
    <source>
        <dbReference type="EMBL" id="QAY73362.1"/>
    </source>
</evidence>
<dbReference type="OrthoDB" id="3404950at2"/>
<dbReference type="GO" id="GO:0003995">
    <property type="term" value="F:acyl-CoA dehydrogenase activity"/>
    <property type="evidence" value="ECO:0007669"/>
    <property type="project" value="TreeGrafter"/>
</dbReference>
<feature type="domain" description="Acyl-CoA dehydrogenase C-terminal" evidence="3">
    <location>
        <begin position="242"/>
        <end position="366"/>
    </location>
</feature>
<dbReference type="SUPFAM" id="SSF56645">
    <property type="entry name" value="Acyl-CoA dehydrogenase NM domain-like"/>
    <property type="match status" value="1"/>
</dbReference>
<dbReference type="CDD" id="cd00567">
    <property type="entry name" value="ACAD"/>
    <property type="match status" value="1"/>
</dbReference>
<sequence length="387" mass="41882">MGTETTTLLDDDLLERIRARAARYDERNEFFAEDLEDLKAAGYLTALVPTEFGGLGWSLDDAVRSQIRLAGAAPATALAVNMHLVWTGVAKVLRDRGDDTLEFLQREAGAGEVFGFGISEAGNDLMLFGSRTVADPQDGGGYRYTGRKIFTSLSPAWTRLGTMGLDTASADAPKIVYGFVDREDPDIRILDDWDTLGMRASQSRTTILDGAFAPADRIVRRLDPGPNADPFIFGIFACFELFLAAVYTGIGERALELAVAAAKRRTSLKNDGKPLSDDPDIRWRIADAALAHDAIEPQLVALARDVDTLADHGRFWFAKLSGAKVRATETAKHVVDQAVRVAGGSSYFAGNELGRLYRDVLAGVFHPSDDESAHSTIANAWIGPVSG</sequence>
<evidence type="ECO:0000313" key="5">
    <source>
        <dbReference type="Proteomes" id="UP000291259"/>
    </source>
</evidence>
<dbReference type="InterPro" id="IPR037069">
    <property type="entry name" value="AcylCoA_DH/ox_N_sf"/>
</dbReference>
<dbReference type="InterPro" id="IPR013786">
    <property type="entry name" value="AcylCoA_DH/ox_N"/>
</dbReference>
<dbReference type="Gene3D" id="1.20.140.10">
    <property type="entry name" value="Butyryl-CoA Dehydrogenase, subunit A, domain 3"/>
    <property type="match status" value="1"/>
</dbReference>
<feature type="domain" description="Acyl-CoA dehydrogenase/oxidase N-terminal" evidence="2">
    <location>
        <begin position="15"/>
        <end position="84"/>
    </location>
</feature>
<dbReference type="Gene3D" id="2.40.110.10">
    <property type="entry name" value="Butyryl-CoA Dehydrogenase, subunit A, domain 2"/>
    <property type="match status" value="1"/>
</dbReference>
<dbReference type="RefSeq" id="WP_129190534.1">
    <property type="nucleotide sequence ID" value="NZ_CP035491.1"/>
</dbReference>
<dbReference type="KEGG" id="agf:ET445_08400"/>
<dbReference type="Gene3D" id="1.10.540.10">
    <property type="entry name" value="Acyl-CoA dehydrogenase/oxidase, N-terminal domain"/>
    <property type="match status" value="1"/>
</dbReference>
<dbReference type="Pfam" id="PF02771">
    <property type="entry name" value="Acyl-CoA_dh_N"/>
    <property type="match status" value="1"/>
</dbReference>
<accession>A0A4P6FBJ3</accession>
<dbReference type="PIRSF" id="PIRSF016578">
    <property type="entry name" value="HsaA"/>
    <property type="match status" value="1"/>
</dbReference>
<evidence type="ECO:0000259" key="3">
    <source>
        <dbReference type="Pfam" id="PF08028"/>
    </source>
</evidence>
<keyword evidence="5" id="KW-1185">Reference proteome</keyword>
<dbReference type="GO" id="GO:0050660">
    <property type="term" value="F:flavin adenine dinucleotide binding"/>
    <property type="evidence" value="ECO:0007669"/>
    <property type="project" value="InterPro"/>
</dbReference>
<protein>
    <submittedName>
        <fullName evidence="4">Acyl-CoA dehydrogenase</fullName>
    </submittedName>
</protein>
<dbReference type="InterPro" id="IPR009100">
    <property type="entry name" value="AcylCoA_DH/oxidase_NM_dom_sf"/>
</dbReference>
<keyword evidence="1" id="KW-0560">Oxidoreductase</keyword>
<dbReference type="Pfam" id="PF08028">
    <property type="entry name" value="Acyl-CoA_dh_2"/>
    <property type="match status" value="1"/>
</dbReference>
<proteinExistence type="predicted"/>
<dbReference type="InterPro" id="IPR013107">
    <property type="entry name" value="Acyl-CoA_DH_C"/>
</dbReference>
<dbReference type="AlphaFoldDB" id="A0A4P6FBJ3"/>
<name>A0A4P6FBJ3_9MICO</name>
<dbReference type="InterPro" id="IPR036250">
    <property type="entry name" value="AcylCo_DH-like_C"/>
</dbReference>
<dbReference type="PANTHER" id="PTHR43884:SF25">
    <property type="entry name" value="ACYL-COA DEHYDROGENASE YDBM-RELATED"/>
    <property type="match status" value="1"/>
</dbReference>
<dbReference type="Proteomes" id="UP000291259">
    <property type="component" value="Chromosome"/>
</dbReference>
<gene>
    <name evidence="4" type="ORF">ET445_08400</name>
</gene>
<dbReference type="SUPFAM" id="SSF47203">
    <property type="entry name" value="Acyl-CoA dehydrogenase C-terminal domain-like"/>
    <property type="match status" value="1"/>
</dbReference>
<reference evidence="4 5" key="1">
    <citation type="submission" date="2019-01" db="EMBL/GenBank/DDBJ databases">
        <title>Genome sequencing of strain FW100M-8.</title>
        <authorList>
            <person name="Heo J."/>
            <person name="Kim S.-J."/>
            <person name="Kim J.-S."/>
            <person name="Hong S.-B."/>
            <person name="Kwon S.-W."/>
        </authorList>
    </citation>
    <scope>NUCLEOTIDE SEQUENCE [LARGE SCALE GENOMIC DNA]</scope>
    <source>
        <strain evidence="4 5">FW100M-8</strain>
    </source>
</reference>
<evidence type="ECO:0000259" key="2">
    <source>
        <dbReference type="Pfam" id="PF02771"/>
    </source>
</evidence>